<evidence type="ECO:0000256" key="1">
    <source>
        <dbReference type="SAM" id="MobiDB-lite"/>
    </source>
</evidence>
<sequence length="110" mass="12371">MGDSNRARYIIITQQNKLCGRWGNRLQCHSHLGHAANKNFDRNRLLQKNFRLTVSTLRIPPAKTLQDLIPCLQTYPVGIHRDKTQIRPANGPGQPNPGLALKPRTGQRAA</sequence>
<comment type="caution">
    <text evidence="2">The sequence shown here is derived from an EMBL/GenBank/DDBJ whole genome shotgun (WGS) entry which is preliminary data.</text>
</comment>
<accession>A0AAV9DZR4</accession>
<evidence type="ECO:0000313" key="2">
    <source>
        <dbReference type="EMBL" id="KAK1305512.1"/>
    </source>
</evidence>
<evidence type="ECO:0000313" key="3">
    <source>
        <dbReference type="Proteomes" id="UP001180020"/>
    </source>
</evidence>
<organism evidence="2 3">
    <name type="scientific">Acorus calamus</name>
    <name type="common">Sweet flag</name>
    <dbReference type="NCBI Taxonomy" id="4465"/>
    <lineage>
        <taxon>Eukaryota</taxon>
        <taxon>Viridiplantae</taxon>
        <taxon>Streptophyta</taxon>
        <taxon>Embryophyta</taxon>
        <taxon>Tracheophyta</taxon>
        <taxon>Spermatophyta</taxon>
        <taxon>Magnoliopsida</taxon>
        <taxon>Liliopsida</taxon>
        <taxon>Acoraceae</taxon>
        <taxon>Acorus</taxon>
    </lineage>
</organism>
<dbReference type="Proteomes" id="UP001180020">
    <property type="component" value="Unassembled WGS sequence"/>
</dbReference>
<dbReference type="AlphaFoldDB" id="A0AAV9DZR4"/>
<keyword evidence="3" id="KW-1185">Reference proteome</keyword>
<proteinExistence type="predicted"/>
<reference evidence="2" key="2">
    <citation type="submission" date="2023-06" db="EMBL/GenBank/DDBJ databases">
        <authorList>
            <person name="Ma L."/>
            <person name="Liu K.-W."/>
            <person name="Li Z."/>
            <person name="Hsiao Y.-Y."/>
            <person name="Qi Y."/>
            <person name="Fu T."/>
            <person name="Tang G."/>
            <person name="Zhang D."/>
            <person name="Sun W.-H."/>
            <person name="Liu D.-K."/>
            <person name="Li Y."/>
            <person name="Chen G.-Z."/>
            <person name="Liu X.-D."/>
            <person name="Liao X.-Y."/>
            <person name="Jiang Y.-T."/>
            <person name="Yu X."/>
            <person name="Hao Y."/>
            <person name="Huang J."/>
            <person name="Zhao X.-W."/>
            <person name="Ke S."/>
            <person name="Chen Y.-Y."/>
            <person name="Wu W.-L."/>
            <person name="Hsu J.-L."/>
            <person name="Lin Y.-F."/>
            <person name="Huang M.-D."/>
            <person name="Li C.-Y."/>
            <person name="Huang L."/>
            <person name="Wang Z.-W."/>
            <person name="Zhao X."/>
            <person name="Zhong W.-Y."/>
            <person name="Peng D.-H."/>
            <person name="Ahmad S."/>
            <person name="Lan S."/>
            <person name="Zhang J.-S."/>
            <person name="Tsai W.-C."/>
            <person name="Van De Peer Y."/>
            <person name="Liu Z.-J."/>
        </authorList>
    </citation>
    <scope>NUCLEOTIDE SEQUENCE</scope>
    <source>
        <strain evidence="2">CP</strain>
        <tissue evidence="2">Leaves</tissue>
    </source>
</reference>
<dbReference type="EMBL" id="JAUJYO010000010">
    <property type="protein sequence ID" value="KAK1305512.1"/>
    <property type="molecule type" value="Genomic_DNA"/>
</dbReference>
<name>A0AAV9DZR4_ACOCL</name>
<gene>
    <name evidence="2" type="ORF">QJS10_CPA10g00019</name>
</gene>
<feature type="region of interest" description="Disordered" evidence="1">
    <location>
        <begin position="82"/>
        <end position="110"/>
    </location>
</feature>
<reference evidence="2" key="1">
    <citation type="journal article" date="2023" name="Nat. Commun.">
        <title>Diploid and tetraploid genomes of Acorus and the evolution of monocots.</title>
        <authorList>
            <person name="Ma L."/>
            <person name="Liu K.W."/>
            <person name="Li Z."/>
            <person name="Hsiao Y.Y."/>
            <person name="Qi Y."/>
            <person name="Fu T."/>
            <person name="Tang G.D."/>
            <person name="Zhang D."/>
            <person name="Sun W.H."/>
            <person name="Liu D.K."/>
            <person name="Li Y."/>
            <person name="Chen G.Z."/>
            <person name="Liu X.D."/>
            <person name="Liao X.Y."/>
            <person name="Jiang Y.T."/>
            <person name="Yu X."/>
            <person name="Hao Y."/>
            <person name="Huang J."/>
            <person name="Zhao X.W."/>
            <person name="Ke S."/>
            <person name="Chen Y.Y."/>
            <person name="Wu W.L."/>
            <person name="Hsu J.L."/>
            <person name="Lin Y.F."/>
            <person name="Huang M.D."/>
            <person name="Li C.Y."/>
            <person name="Huang L."/>
            <person name="Wang Z.W."/>
            <person name="Zhao X."/>
            <person name="Zhong W.Y."/>
            <person name="Peng D.H."/>
            <person name="Ahmad S."/>
            <person name="Lan S."/>
            <person name="Zhang J.S."/>
            <person name="Tsai W.C."/>
            <person name="Van de Peer Y."/>
            <person name="Liu Z.J."/>
        </authorList>
    </citation>
    <scope>NUCLEOTIDE SEQUENCE</scope>
    <source>
        <strain evidence="2">CP</strain>
    </source>
</reference>
<protein>
    <submittedName>
        <fullName evidence="2">Uncharacterized protein</fullName>
    </submittedName>
</protein>